<comment type="caution">
    <text evidence="5">The sequence shown here is derived from an EMBL/GenBank/DDBJ whole genome shotgun (WGS) entry which is preliminary data.</text>
</comment>
<dbReference type="GO" id="GO:1904423">
    <property type="term" value="C:dehydrodolichyl diphosphate synthase complex"/>
    <property type="evidence" value="ECO:0007669"/>
    <property type="project" value="TreeGrafter"/>
</dbReference>
<dbReference type="GO" id="GO:0043048">
    <property type="term" value="P:dolichyl monophosphate biosynthetic process"/>
    <property type="evidence" value="ECO:0007669"/>
    <property type="project" value="EnsemblFungi"/>
</dbReference>
<dbReference type="HAMAP" id="MF_01139">
    <property type="entry name" value="ISPT"/>
    <property type="match status" value="1"/>
</dbReference>
<dbReference type="STRING" id="1754191.A0A1Y1UZI3"/>
<evidence type="ECO:0000256" key="1">
    <source>
        <dbReference type="ARBA" id="ARBA00005432"/>
    </source>
</evidence>
<sequence>MANAKLELSYYFSKVISIFYNFFGWILSFFTKNKNIEEIKNETNNECETVKKLKNNIRKIYYKWCLNIIKQYEIPKHIGFIMDGNRRYARMNNINPYVAHLRGFENLELNLEWLLYMGVKVVTVYAFSIENFKRTNSEVQALFEITKNKMKEFNTHGHFLSESGIKLNVLGDLSLLPPDVNEAINEAVENTKNNNNFILNICFAYTSRYEITNAIKNVVKDVQEGKLSSDDITEETIEKKLLTSSCPPVDILVRTSMETRFSDFLLWQICDDTQIHFIDVYWPVFNFWNMIPVILSYQRNLLHKKQNINDKKTQ</sequence>
<dbReference type="NCBIfam" id="TIGR00055">
    <property type="entry name" value="uppS"/>
    <property type="match status" value="1"/>
</dbReference>
<dbReference type="PANTHER" id="PTHR10291:SF43">
    <property type="entry name" value="DEHYDRODOLICHYL DIPHOSPHATE SYNTHASE COMPLEX SUBUNIT DHDDS"/>
    <property type="match status" value="1"/>
</dbReference>
<evidence type="ECO:0000313" key="6">
    <source>
        <dbReference type="Proteomes" id="UP000193719"/>
    </source>
</evidence>
<proteinExistence type="inferred from homology"/>
<dbReference type="Proteomes" id="UP000193719">
    <property type="component" value="Unassembled WGS sequence"/>
</dbReference>
<dbReference type="GO" id="GO:0045547">
    <property type="term" value="F:ditrans,polycis-polyprenyl diphosphate synthase [(2E,6E)-farnesyl diphosphate specific] activity"/>
    <property type="evidence" value="ECO:0007669"/>
    <property type="project" value="EnsemblFungi"/>
</dbReference>
<keyword evidence="4" id="KW-0812">Transmembrane</keyword>
<evidence type="ECO:0000313" key="5">
    <source>
        <dbReference type="EMBL" id="ORX43408.1"/>
    </source>
</evidence>
<dbReference type="GO" id="GO:0005811">
    <property type="term" value="C:lipid droplet"/>
    <property type="evidence" value="ECO:0007669"/>
    <property type="project" value="TreeGrafter"/>
</dbReference>
<dbReference type="CDD" id="cd00475">
    <property type="entry name" value="Cis_IPPS"/>
    <property type="match status" value="1"/>
</dbReference>
<keyword evidence="6" id="KW-1185">Reference proteome</keyword>
<accession>A0A1Y1UZI3</accession>
<dbReference type="Gene3D" id="3.40.1180.10">
    <property type="entry name" value="Decaprenyl diphosphate synthase-like"/>
    <property type="match status" value="1"/>
</dbReference>
<evidence type="ECO:0000256" key="2">
    <source>
        <dbReference type="ARBA" id="ARBA00022679"/>
    </source>
</evidence>
<reference evidence="5 6" key="1">
    <citation type="submission" date="2016-08" db="EMBL/GenBank/DDBJ databases">
        <title>Genomes of anaerobic fungi encode conserved fungal cellulosomes for biomass hydrolysis.</title>
        <authorList>
            <consortium name="DOE Joint Genome Institute"/>
            <person name="Haitjema C.H."/>
            <person name="Gilmore S.P."/>
            <person name="Henske J.K."/>
            <person name="Solomon K.V."/>
            <person name="De Groot R."/>
            <person name="Kuo A."/>
            <person name="Mondo S.J."/>
            <person name="Salamov A.A."/>
            <person name="Labutti K."/>
            <person name="Zhao Z."/>
            <person name="Chiniquy J."/>
            <person name="Barry K."/>
            <person name="Brewer H.M."/>
            <person name="Purvine S.O."/>
            <person name="Wright A.T."/>
            <person name="Boxma B."/>
            <person name="Van Alen T."/>
            <person name="Hackstein J.H."/>
            <person name="Baker S.E."/>
            <person name="Grigoriev I.V."/>
            <person name="O'Malley M.A."/>
        </authorList>
    </citation>
    <scope>NUCLEOTIDE SEQUENCE [LARGE SCALE GENOMIC DNA]</scope>
    <source>
        <strain evidence="6">finn</strain>
    </source>
</reference>
<evidence type="ECO:0000256" key="3">
    <source>
        <dbReference type="ARBA" id="ARBA00022842"/>
    </source>
</evidence>
<dbReference type="InterPro" id="IPR001441">
    <property type="entry name" value="UPP_synth-like"/>
</dbReference>
<keyword evidence="4" id="KW-1133">Transmembrane helix</keyword>
<dbReference type="EC" id="2.5.1.-" evidence="4"/>
<dbReference type="GO" id="GO:0016094">
    <property type="term" value="P:polyprenol biosynthetic process"/>
    <property type="evidence" value="ECO:0007669"/>
    <property type="project" value="TreeGrafter"/>
</dbReference>
<reference evidence="5 6" key="2">
    <citation type="submission" date="2016-08" db="EMBL/GenBank/DDBJ databases">
        <title>Pervasive Adenine N6-methylation of Active Genes in Fungi.</title>
        <authorList>
            <consortium name="DOE Joint Genome Institute"/>
            <person name="Mondo S.J."/>
            <person name="Dannebaum R.O."/>
            <person name="Kuo R.C."/>
            <person name="Labutti K."/>
            <person name="Haridas S."/>
            <person name="Kuo A."/>
            <person name="Salamov A."/>
            <person name="Ahrendt S.R."/>
            <person name="Lipzen A."/>
            <person name="Sullivan W."/>
            <person name="Andreopoulos W.B."/>
            <person name="Clum A."/>
            <person name="Lindquist E."/>
            <person name="Daum C."/>
            <person name="Ramamoorthy G.K."/>
            <person name="Gryganskyi A."/>
            <person name="Culley D."/>
            <person name="Magnuson J.K."/>
            <person name="James T.Y."/>
            <person name="O'Malley M.A."/>
            <person name="Stajich J.E."/>
            <person name="Spatafora J.W."/>
            <person name="Visel A."/>
            <person name="Grigoriev I.V."/>
        </authorList>
    </citation>
    <scope>NUCLEOTIDE SEQUENCE [LARGE SCALE GENOMIC DNA]</scope>
    <source>
        <strain evidence="6">finn</strain>
    </source>
</reference>
<dbReference type="Pfam" id="PF01255">
    <property type="entry name" value="Prenyltransf"/>
    <property type="match status" value="1"/>
</dbReference>
<comment type="similarity">
    <text evidence="1 4">Belongs to the UPP synthase family.</text>
</comment>
<evidence type="ECO:0000256" key="4">
    <source>
        <dbReference type="RuleBase" id="RU363018"/>
    </source>
</evidence>
<organism evidence="5 6">
    <name type="scientific">Piromyces finnis</name>
    <dbReference type="NCBI Taxonomy" id="1754191"/>
    <lineage>
        <taxon>Eukaryota</taxon>
        <taxon>Fungi</taxon>
        <taxon>Fungi incertae sedis</taxon>
        <taxon>Chytridiomycota</taxon>
        <taxon>Chytridiomycota incertae sedis</taxon>
        <taxon>Neocallimastigomycetes</taxon>
        <taxon>Neocallimastigales</taxon>
        <taxon>Neocallimastigaceae</taxon>
        <taxon>Piromyces</taxon>
    </lineage>
</organism>
<dbReference type="GO" id="GO:0005783">
    <property type="term" value="C:endoplasmic reticulum"/>
    <property type="evidence" value="ECO:0007669"/>
    <property type="project" value="TreeGrafter"/>
</dbReference>
<dbReference type="OrthoDB" id="4173905at2759"/>
<feature type="transmembrane region" description="Helical" evidence="4">
    <location>
        <begin position="12"/>
        <end position="30"/>
    </location>
</feature>
<dbReference type="AlphaFoldDB" id="A0A1Y1UZI3"/>
<keyword evidence="2 4" id="KW-0808">Transferase</keyword>
<dbReference type="EMBL" id="MCFH01000053">
    <property type="protein sequence ID" value="ORX43408.1"/>
    <property type="molecule type" value="Genomic_DNA"/>
</dbReference>
<keyword evidence="4" id="KW-0472">Membrane</keyword>
<dbReference type="FunFam" id="3.40.1180.10:FF:000005">
    <property type="entry name" value="Alkyl transferase"/>
    <property type="match status" value="1"/>
</dbReference>
<dbReference type="SUPFAM" id="SSF64005">
    <property type="entry name" value="Undecaprenyl diphosphate synthase"/>
    <property type="match status" value="1"/>
</dbReference>
<dbReference type="GO" id="GO:0016020">
    <property type="term" value="C:membrane"/>
    <property type="evidence" value="ECO:0007669"/>
    <property type="project" value="TreeGrafter"/>
</dbReference>
<keyword evidence="3" id="KW-0460">Magnesium</keyword>
<name>A0A1Y1UZI3_9FUNG</name>
<gene>
    <name evidence="5" type="ORF">BCR36DRAFT_406770</name>
</gene>
<protein>
    <recommendedName>
        <fullName evidence="4">Alkyl transferase</fullName>
        <ecNumber evidence="4">2.5.1.-</ecNumber>
    </recommendedName>
</protein>
<dbReference type="InterPro" id="IPR036424">
    <property type="entry name" value="UPP_synth-like_sf"/>
</dbReference>
<dbReference type="PANTHER" id="PTHR10291">
    <property type="entry name" value="DEHYDRODOLICHYL DIPHOSPHATE SYNTHASE FAMILY MEMBER"/>
    <property type="match status" value="1"/>
</dbReference>